<reference evidence="2 3" key="1">
    <citation type="submission" date="2020-03" db="EMBL/GenBank/DDBJ databases">
        <title>Whole genome shotgun sequence of Phytohabitans rumicis NBRC 108638.</title>
        <authorList>
            <person name="Komaki H."/>
            <person name="Tamura T."/>
        </authorList>
    </citation>
    <scope>NUCLEOTIDE SEQUENCE [LARGE SCALE GENOMIC DNA]</scope>
    <source>
        <strain evidence="2 3">NBRC 108638</strain>
    </source>
</reference>
<dbReference type="Proteomes" id="UP000482960">
    <property type="component" value="Unassembled WGS sequence"/>
</dbReference>
<dbReference type="GO" id="GO:0003677">
    <property type="term" value="F:DNA binding"/>
    <property type="evidence" value="ECO:0007669"/>
    <property type="project" value="InterPro"/>
</dbReference>
<evidence type="ECO:0000259" key="1">
    <source>
        <dbReference type="Pfam" id="PF04471"/>
    </source>
</evidence>
<accession>A0A6V8LGA3</accession>
<name>A0A6V8LGA3_9ACTN</name>
<evidence type="ECO:0000313" key="3">
    <source>
        <dbReference type="Proteomes" id="UP000482960"/>
    </source>
</evidence>
<gene>
    <name evidence="2" type="ORF">Prum_067490</name>
</gene>
<dbReference type="Pfam" id="PF04471">
    <property type="entry name" value="Mrr_cat"/>
    <property type="match status" value="1"/>
</dbReference>
<dbReference type="EMBL" id="BLPG01000001">
    <property type="protein sequence ID" value="GFJ93107.1"/>
    <property type="molecule type" value="Genomic_DNA"/>
</dbReference>
<keyword evidence="3" id="KW-1185">Reference proteome</keyword>
<sequence length="222" mass="25531">MSWPNEQDKARGLVATIRQMVNVKDSFTRIQQERDRERAERLRQQGEVHAQKQARREARASLRAKMIEAKNEPNAQRRGRLLEGLLAELCAVEGVQIREPFEIRNAGSPEEQIDGLITAGAHLYFVEVKWWRDPVEITAMSSHLIRLFRRPDARGLFVSVSGFTEPAISACRDVLSQKLMVLAELNELIFLLESDRGMGDWLERKAQMVVAERNPFYIVTDF</sequence>
<evidence type="ECO:0000313" key="2">
    <source>
        <dbReference type="EMBL" id="GFJ93107.1"/>
    </source>
</evidence>
<dbReference type="InterPro" id="IPR011335">
    <property type="entry name" value="Restrct_endonuc-II-like"/>
</dbReference>
<protein>
    <recommendedName>
        <fullName evidence="1">Restriction endonuclease type IV Mrr domain-containing protein</fullName>
    </recommendedName>
</protein>
<dbReference type="AlphaFoldDB" id="A0A6V8LGA3"/>
<dbReference type="SUPFAM" id="SSF52980">
    <property type="entry name" value="Restriction endonuclease-like"/>
    <property type="match status" value="1"/>
</dbReference>
<comment type="caution">
    <text evidence="2">The sequence shown here is derived from an EMBL/GenBank/DDBJ whole genome shotgun (WGS) entry which is preliminary data.</text>
</comment>
<organism evidence="2 3">
    <name type="scientific">Phytohabitans rumicis</name>
    <dbReference type="NCBI Taxonomy" id="1076125"/>
    <lineage>
        <taxon>Bacteria</taxon>
        <taxon>Bacillati</taxon>
        <taxon>Actinomycetota</taxon>
        <taxon>Actinomycetes</taxon>
        <taxon>Micromonosporales</taxon>
        <taxon>Micromonosporaceae</taxon>
    </lineage>
</organism>
<dbReference type="GO" id="GO:0004519">
    <property type="term" value="F:endonuclease activity"/>
    <property type="evidence" value="ECO:0007669"/>
    <property type="project" value="InterPro"/>
</dbReference>
<dbReference type="InterPro" id="IPR007560">
    <property type="entry name" value="Restrct_endonuc_IV_Mrr"/>
</dbReference>
<dbReference type="GO" id="GO:0009307">
    <property type="term" value="P:DNA restriction-modification system"/>
    <property type="evidence" value="ECO:0007669"/>
    <property type="project" value="InterPro"/>
</dbReference>
<feature type="domain" description="Restriction endonuclease type IV Mrr" evidence="1">
    <location>
        <begin position="82"/>
        <end position="188"/>
    </location>
</feature>
<reference evidence="2 3" key="2">
    <citation type="submission" date="2020-03" db="EMBL/GenBank/DDBJ databases">
        <authorList>
            <person name="Ichikawa N."/>
            <person name="Kimura A."/>
            <person name="Kitahashi Y."/>
            <person name="Uohara A."/>
        </authorList>
    </citation>
    <scope>NUCLEOTIDE SEQUENCE [LARGE SCALE GENOMIC DNA]</scope>
    <source>
        <strain evidence="2 3">NBRC 108638</strain>
    </source>
</reference>
<proteinExistence type="predicted"/>